<evidence type="ECO:0000256" key="1">
    <source>
        <dbReference type="ARBA" id="ARBA00006484"/>
    </source>
</evidence>
<evidence type="ECO:0000313" key="2">
    <source>
        <dbReference type="EMBL" id="ADM10170.1"/>
    </source>
</evidence>
<name>E0TGN8_PARBH</name>
<dbReference type="FunFam" id="3.40.50.720:FF:000084">
    <property type="entry name" value="Short-chain dehydrogenase reductase"/>
    <property type="match status" value="1"/>
</dbReference>
<organism evidence="2 3">
    <name type="scientific">Parvularcula bermudensis (strain ATCC BAA-594 / HTCC2503 / KCTC 12087)</name>
    <dbReference type="NCBI Taxonomy" id="314260"/>
    <lineage>
        <taxon>Bacteria</taxon>
        <taxon>Pseudomonadati</taxon>
        <taxon>Pseudomonadota</taxon>
        <taxon>Alphaproteobacteria</taxon>
        <taxon>Parvularculales</taxon>
        <taxon>Parvularculaceae</taxon>
        <taxon>Parvularcula</taxon>
    </lineage>
</organism>
<reference evidence="3" key="1">
    <citation type="submission" date="2010-08" db="EMBL/GenBank/DDBJ databases">
        <title>Genome sequence of Parvularcula bermudensis HTCC2503.</title>
        <authorList>
            <person name="Kang D.-M."/>
            <person name="Oh H.-M."/>
            <person name="Cho J.-C."/>
        </authorList>
    </citation>
    <scope>NUCLEOTIDE SEQUENCE [LARGE SCALE GENOMIC DNA]</scope>
    <source>
        <strain evidence="3">ATCC BAA-594 / HTCC2503 / KCTC 12087</strain>
    </source>
</reference>
<dbReference type="PANTHER" id="PTHR42879:SF2">
    <property type="entry name" value="3-OXOACYL-[ACYL-CARRIER-PROTEIN] REDUCTASE FABG"/>
    <property type="match status" value="1"/>
</dbReference>
<dbReference type="Gene3D" id="3.40.50.720">
    <property type="entry name" value="NAD(P)-binding Rossmann-like Domain"/>
    <property type="match status" value="1"/>
</dbReference>
<protein>
    <submittedName>
        <fullName evidence="2">D-beta-hydroxybutyrate dehydrogenase</fullName>
    </submittedName>
</protein>
<dbReference type="Proteomes" id="UP000001302">
    <property type="component" value="Chromosome"/>
</dbReference>
<keyword evidence="3" id="KW-1185">Reference proteome</keyword>
<evidence type="ECO:0000313" key="3">
    <source>
        <dbReference type="Proteomes" id="UP000001302"/>
    </source>
</evidence>
<dbReference type="PRINTS" id="PR00081">
    <property type="entry name" value="GDHRDH"/>
</dbReference>
<dbReference type="STRING" id="314260.PB2503_10594"/>
<dbReference type="EMBL" id="CP002156">
    <property type="protein sequence ID" value="ADM10170.1"/>
    <property type="molecule type" value="Genomic_DNA"/>
</dbReference>
<dbReference type="NCBIfam" id="TIGR01963">
    <property type="entry name" value="PHB_DH"/>
    <property type="match status" value="1"/>
</dbReference>
<dbReference type="GO" id="GO:0003858">
    <property type="term" value="F:3-hydroxybutyrate dehydrogenase activity"/>
    <property type="evidence" value="ECO:0007669"/>
    <property type="project" value="InterPro"/>
</dbReference>
<dbReference type="PRINTS" id="PR00080">
    <property type="entry name" value="SDRFAMILY"/>
</dbReference>
<dbReference type="InterPro" id="IPR036291">
    <property type="entry name" value="NAD(P)-bd_dom_sf"/>
</dbReference>
<reference evidence="2 3" key="2">
    <citation type="journal article" date="2011" name="J. Bacteriol.">
        <title>Complete genome sequence of strain HTCC2503T of Parvularcula bermudensis, the type species of the order "Parvularculales" in the class Alphaproteobacteria.</title>
        <authorList>
            <person name="Oh H.M."/>
            <person name="Kang I."/>
            <person name="Vergin K.L."/>
            <person name="Kang D."/>
            <person name="Rhee K.H."/>
            <person name="Giovannoni S.J."/>
            <person name="Cho J.C."/>
        </authorList>
    </citation>
    <scope>NUCLEOTIDE SEQUENCE [LARGE SCALE GENOMIC DNA]</scope>
    <source>
        <strain evidence="3">ATCC BAA-594 / HTCC2503 / KCTC 12087</strain>
    </source>
</reference>
<dbReference type="OrthoDB" id="9804774at2"/>
<dbReference type="NCBIfam" id="NF009093">
    <property type="entry name" value="PRK12429.1"/>
    <property type="match status" value="1"/>
</dbReference>
<gene>
    <name evidence="2" type="ordered locus">PB2503_10594</name>
</gene>
<accession>E0TGN8</accession>
<proteinExistence type="inferred from homology"/>
<dbReference type="InterPro" id="IPR011294">
    <property type="entry name" value="3-OHbutyrate_DH"/>
</dbReference>
<dbReference type="PANTHER" id="PTHR42879">
    <property type="entry name" value="3-OXOACYL-(ACYL-CARRIER-PROTEIN) REDUCTASE"/>
    <property type="match status" value="1"/>
</dbReference>
<dbReference type="InterPro" id="IPR002347">
    <property type="entry name" value="SDR_fam"/>
</dbReference>
<dbReference type="InterPro" id="IPR050259">
    <property type="entry name" value="SDR"/>
</dbReference>
<dbReference type="InterPro" id="IPR020904">
    <property type="entry name" value="Sc_DH/Rdtase_CS"/>
</dbReference>
<dbReference type="GO" id="GO:0032787">
    <property type="term" value="P:monocarboxylic acid metabolic process"/>
    <property type="evidence" value="ECO:0007669"/>
    <property type="project" value="UniProtKB-ARBA"/>
</dbReference>
<sequence length="263" mass="28030">MFDDLKGRNAVITGSTSGIGLHYAQGLAALGVNVMLNGFGDEAKIEETRKDIADTYGVTSLYNGADMTKPKEIAGLIAEAKDAFGRIDILINNAGVQKVSPIEDFPDEKWDQIIAINLSSAFHTIKHTVPIMKAQNFGRIVNTASAHALVASPFKAAYVAAKHGIMGLTKTVALEVAENGITCNAICPGYVKTPLVEDQIADTAKARGMTEEEVKKKVMLEAQPTKEFVTYEQLNGLLAYLCSDVGGGCTGTAYQIDGGWTAK</sequence>
<dbReference type="SUPFAM" id="SSF51735">
    <property type="entry name" value="NAD(P)-binding Rossmann-fold domains"/>
    <property type="match status" value="1"/>
</dbReference>
<dbReference type="RefSeq" id="WP_013301144.1">
    <property type="nucleotide sequence ID" value="NC_014414.1"/>
</dbReference>
<dbReference type="PROSITE" id="PS00061">
    <property type="entry name" value="ADH_SHORT"/>
    <property type="match status" value="1"/>
</dbReference>
<dbReference type="Pfam" id="PF13561">
    <property type="entry name" value="adh_short_C2"/>
    <property type="match status" value="1"/>
</dbReference>
<dbReference type="AlphaFoldDB" id="E0TGN8"/>
<dbReference type="eggNOG" id="COG1028">
    <property type="taxonomic scope" value="Bacteria"/>
</dbReference>
<comment type="similarity">
    <text evidence="1">Belongs to the short-chain dehydrogenases/reductases (SDR) family.</text>
</comment>
<dbReference type="HOGENOM" id="CLU_010194_1_0_5"/>
<dbReference type="KEGG" id="pbr:PB2503_10594"/>